<dbReference type="RefSeq" id="WP_379030486.1">
    <property type="nucleotide sequence ID" value="NZ_JBHRXE010000031.1"/>
</dbReference>
<dbReference type="EMBL" id="JBHRXE010000031">
    <property type="protein sequence ID" value="MFC3570026.1"/>
    <property type="molecule type" value="Genomic_DNA"/>
</dbReference>
<evidence type="ECO:0008006" key="4">
    <source>
        <dbReference type="Google" id="ProtNLM"/>
    </source>
</evidence>
<sequence>MSDHSWLTDAQMAHLQPFLPKVRSAEISPRDGFPTIEQAAR</sequence>
<evidence type="ECO:0000313" key="2">
    <source>
        <dbReference type="EMBL" id="MFC3570026.1"/>
    </source>
</evidence>
<keyword evidence="3" id="KW-1185">Reference proteome</keyword>
<evidence type="ECO:0000256" key="1">
    <source>
        <dbReference type="SAM" id="MobiDB-lite"/>
    </source>
</evidence>
<organism evidence="2 3">
    <name type="scientific">Paracoccus simplex</name>
    <dbReference type="NCBI Taxonomy" id="2086346"/>
    <lineage>
        <taxon>Bacteria</taxon>
        <taxon>Pseudomonadati</taxon>
        <taxon>Pseudomonadota</taxon>
        <taxon>Alphaproteobacteria</taxon>
        <taxon>Rhodobacterales</taxon>
        <taxon>Paracoccaceae</taxon>
        <taxon>Paracoccus</taxon>
    </lineage>
</organism>
<evidence type="ECO:0000313" key="3">
    <source>
        <dbReference type="Proteomes" id="UP001595596"/>
    </source>
</evidence>
<reference evidence="3" key="1">
    <citation type="journal article" date="2019" name="Int. J. Syst. Evol. Microbiol.">
        <title>The Global Catalogue of Microorganisms (GCM) 10K type strain sequencing project: providing services to taxonomists for standard genome sequencing and annotation.</title>
        <authorList>
            <consortium name="The Broad Institute Genomics Platform"/>
            <consortium name="The Broad Institute Genome Sequencing Center for Infectious Disease"/>
            <person name="Wu L."/>
            <person name="Ma J."/>
        </authorList>
    </citation>
    <scope>NUCLEOTIDE SEQUENCE [LARGE SCALE GENOMIC DNA]</scope>
    <source>
        <strain evidence="3">VKM B-3226</strain>
    </source>
</reference>
<protein>
    <recommendedName>
        <fullName evidence="4">IS5/IS1182 family transposase</fullName>
    </recommendedName>
</protein>
<comment type="caution">
    <text evidence="2">The sequence shown here is derived from an EMBL/GenBank/DDBJ whole genome shotgun (WGS) entry which is preliminary data.</text>
</comment>
<feature type="region of interest" description="Disordered" evidence="1">
    <location>
        <begin position="18"/>
        <end position="41"/>
    </location>
</feature>
<name>A0ABV7S1C8_9RHOB</name>
<proteinExistence type="predicted"/>
<accession>A0ABV7S1C8</accession>
<gene>
    <name evidence="2" type="ORF">ACFOMP_11250</name>
</gene>
<dbReference type="Proteomes" id="UP001595596">
    <property type="component" value="Unassembled WGS sequence"/>
</dbReference>